<evidence type="ECO:0000256" key="1">
    <source>
        <dbReference type="SAM" id="Phobius"/>
    </source>
</evidence>
<feature type="transmembrane region" description="Helical" evidence="1">
    <location>
        <begin position="399"/>
        <end position="423"/>
    </location>
</feature>
<feature type="transmembrane region" description="Helical" evidence="1">
    <location>
        <begin position="64"/>
        <end position="82"/>
    </location>
</feature>
<feature type="transmembrane region" description="Helical" evidence="1">
    <location>
        <begin position="94"/>
        <end position="121"/>
    </location>
</feature>
<dbReference type="InterPro" id="IPR043728">
    <property type="entry name" value="DUF5671"/>
</dbReference>
<feature type="transmembrane region" description="Helical" evidence="1">
    <location>
        <begin position="21"/>
        <end position="44"/>
    </location>
</feature>
<feature type="transmembrane region" description="Helical" evidence="1">
    <location>
        <begin position="323"/>
        <end position="349"/>
    </location>
</feature>
<keyword evidence="4" id="KW-1185">Reference proteome</keyword>
<keyword evidence="1" id="KW-1133">Transmembrane helix</keyword>
<reference evidence="3 4" key="1">
    <citation type="submission" date="2019-03" db="EMBL/GenBank/DDBJ databases">
        <title>Genomics of glacier-inhabiting Cryobacterium strains.</title>
        <authorList>
            <person name="Liu Q."/>
            <person name="Xin Y.-H."/>
        </authorList>
    </citation>
    <scope>NUCLEOTIDE SEQUENCE [LARGE SCALE GENOMIC DNA]</scope>
    <source>
        <strain evidence="3 4">MDB1-5</strain>
    </source>
</reference>
<evidence type="ECO:0000259" key="2">
    <source>
        <dbReference type="Pfam" id="PF18920"/>
    </source>
</evidence>
<dbReference type="Proteomes" id="UP000297604">
    <property type="component" value="Unassembled WGS sequence"/>
</dbReference>
<gene>
    <name evidence="3" type="ORF">E3O46_13845</name>
</gene>
<accession>A0ABY2IKI6</accession>
<name>A0ABY2IKI6_9MICO</name>
<feature type="transmembrane region" description="Helical" evidence="1">
    <location>
        <begin position="443"/>
        <end position="462"/>
    </location>
</feature>
<feature type="transmembrane region" description="Helical" evidence="1">
    <location>
        <begin position="291"/>
        <end position="311"/>
    </location>
</feature>
<feature type="domain" description="DUF5671" evidence="2">
    <location>
        <begin position="325"/>
        <end position="454"/>
    </location>
</feature>
<feature type="domain" description="DUF5671" evidence="2">
    <location>
        <begin position="21"/>
        <end position="142"/>
    </location>
</feature>
<dbReference type="Pfam" id="PF18920">
    <property type="entry name" value="DUF5671"/>
    <property type="match status" value="2"/>
</dbReference>
<feature type="transmembrane region" description="Helical" evidence="1">
    <location>
        <begin position="205"/>
        <end position="226"/>
    </location>
</feature>
<feature type="transmembrane region" description="Helical" evidence="1">
    <location>
        <begin position="127"/>
        <end position="147"/>
    </location>
</feature>
<comment type="caution">
    <text evidence="3">The sequence shown here is derived from an EMBL/GenBank/DDBJ whole genome shotgun (WGS) entry which is preliminary data.</text>
</comment>
<sequence>MIGVRRSPAPRGGSAQPTVRRLIAFVLLFALVVIAAIGLAGLLGRLLDAGNALAGDDVAGLARSLAFTLVAGPFAALLWWVLRRRLDGEDRSSLAWGLYLAGIRTVALVVASTALLGSAAALVRADWQPRTLATGLVWAAVWVWHTWMSRNPATHPLRLPTAAIVLGSVFGLVIGTGGAVTALGALLDSAITGSGASTFAGAQWWWLPLEGLVWCAGGGAVWWWHWLHDRAVTLRGGLADVAFIASGIGGAAILTLAGAGTTVFVLLRLGFDRSGAFGNAESLTVILDPLGNALAAASMGAFVWAYHRVLVPVRGDQTRQAAGLVVSGIGLVGAASGLGVVVNSLLAALAQPLADSNPRTLLLGGISVMIAGGPVWCLAWRPLAPADPSTSSATARRVYLILVFGVSAVVALVALLLIGYRIFEFGLGSASGSPSGSSLLERVRAPLGLLIATGLAAGYHFAVWQRDRAMSAATPGRQCTIGRVILVTGASPEPLRRAITENTGASVTVWARAEGNADTTADAGAEAGTDSTAGGPSAAEITAALDGVTGKRVLVVTGPGSGVTVIRLRD</sequence>
<feature type="transmembrane region" description="Helical" evidence="1">
    <location>
        <begin position="238"/>
        <end position="271"/>
    </location>
</feature>
<dbReference type="EMBL" id="SOFS01000032">
    <property type="protein sequence ID" value="TFC18594.1"/>
    <property type="molecule type" value="Genomic_DNA"/>
</dbReference>
<proteinExistence type="predicted"/>
<evidence type="ECO:0000313" key="4">
    <source>
        <dbReference type="Proteomes" id="UP000297604"/>
    </source>
</evidence>
<evidence type="ECO:0000313" key="3">
    <source>
        <dbReference type="EMBL" id="TFC18594.1"/>
    </source>
</evidence>
<keyword evidence="1" id="KW-0472">Membrane</keyword>
<feature type="transmembrane region" description="Helical" evidence="1">
    <location>
        <begin position="361"/>
        <end position="379"/>
    </location>
</feature>
<organism evidence="3 4">
    <name type="scientific">Cryobacterium glucosi</name>
    <dbReference type="NCBI Taxonomy" id="1259175"/>
    <lineage>
        <taxon>Bacteria</taxon>
        <taxon>Bacillati</taxon>
        <taxon>Actinomycetota</taxon>
        <taxon>Actinomycetes</taxon>
        <taxon>Micrococcales</taxon>
        <taxon>Microbacteriaceae</taxon>
        <taxon>Cryobacterium</taxon>
    </lineage>
</organism>
<protein>
    <recommendedName>
        <fullName evidence="2">DUF5671 domain-containing protein</fullName>
    </recommendedName>
</protein>
<feature type="transmembrane region" description="Helical" evidence="1">
    <location>
        <begin position="159"/>
        <end position="185"/>
    </location>
</feature>
<keyword evidence="1" id="KW-0812">Transmembrane</keyword>